<dbReference type="GO" id="GO:0043565">
    <property type="term" value="F:sequence-specific DNA binding"/>
    <property type="evidence" value="ECO:0007669"/>
    <property type="project" value="InterPro"/>
</dbReference>
<dbReference type="Pfam" id="PF12833">
    <property type="entry name" value="HTH_18"/>
    <property type="match status" value="1"/>
</dbReference>
<organism evidence="5 6">
    <name type="scientific">Sphingobacterium detergens</name>
    <dbReference type="NCBI Taxonomy" id="1145106"/>
    <lineage>
        <taxon>Bacteria</taxon>
        <taxon>Pseudomonadati</taxon>
        <taxon>Bacteroidota</taxon>
        <taxon>Sphingobacteriia</taxon>
        <taxon>Sphingobacteriales</taxon>
        <taxon>Sphingobacteriaceae</taxon>
        <taxon>Sphingobacterium</taxon>
    </lineage>
</organism>
<dbReference type="SUPFAM" id="SSF46689">
    <property type="entry name" value="Homeodomain-like"/>
    <property type="match status" value="1"/>
</dbReference>
<evidence type="ECO:0000256" key="1">
    <source>
        <dbReference type="ARBA" id="ARBA00023015"/>
    </source>
</evidence>
<evidence type="ECO:0000313" key="6">
    <source>
        <dbReference type="Proteomes" id="UP000286246"/>
    </source>
</evidence>
<name>A0A420BHY2_SPHD1</name>
<dbReference type="GO" id="GO:0003700">
    <property type="term" value="F:DNA-binding transcription factor activity"/>
    <property type="evidence" value="ECO:0007669"/>
    <property type="project" value="InterPro"/>
</dbReference>
<dbReference type="AlphaFoldDB" id="A0A420BHY2"/>
<dbReference type="Gene3D" id="1.10.10.60">
    <property type="entry name" value="Homeodomain-like"/>
    <property type="match status" value="1"/>
</dbReference>
<gene>
    <name evidence="5" type="ORF">DFQ12_1179</name>
</gene>
<evidence type="ECO:0000256" key="3">
    <source>
        <dbReference type="ARBA" id="ARBA00023163"/>
    </source>
</evidence>
<dbReference type="PROSITE" id="PS01124">
    <property type="entry name" value="HTH_ARAC_FAMILY_2"/>
    <property type="match status" value="1"/>
</dbReference>
<reference evidence="5 6" key="1">
    <citation type="submission" date="2018-09" db="EMBL/GenBank/DDBJ databases">
        <title>Genomic Encyclopedia of Type Strains, Phase III (KMG-III): the genomes of soil and plant-associated and newly described type strains.</title>
        <authorList>
            <person name="Whitman W."/>
        </authorList>
    </citation>
    <scope>NUCLEOTIDE SEQUENCE [LARGE SCALE GENOMIC DNA]</scope>
    <source>
        <strain evidence="5 6">CECT 7938</strain>
    </source>
</reference>
<feature type="domain" description="HTH araC/xylS-type" evidence="4">
    <location>
        <begin position="197"/>
        <end position="295"/>
    </location>
</feature>
<dbReference type="InterPro" id="IPR037923">
    <property type="entry name" value="HTH-like"/>
</dbReference>
<dbReference type="Pfam" id="PF02311">
    <property type="entry name" value="AraC_binding"/>
    <property type="match status" value="1"/>
</dbReference>
<dbReference type="PANTHER" id="PTHR43280:SF32">
    <property type="entry name" value="TRANSCRIPTIONAL REGULATORY PROTEIN"/>
    <property type="match status" value="1"/>
</dbReference>
<dbReference type="RefSeq" id="WP_167457196.1">
    <property type="nucleotide sequence ID" value="NZ_RAPY01000001.1"/>
</dbReference>
<keyword evidence="1" id="KW-0805">Transcription regulation</keyword>
<keyword evidence="6" id="KW-1185">Reference proteome</keyword>
<keyword evidence="2 5" id="KW-0238">DNA-binding</keyword>
<dbReference type="PANTHER" id="PTHR43280">
    <property type="entry name" value="ARAC-FAMILY TRANSCRIPTIONAL REGULATOR"/>
    <property type="match status" value="1"/>
</dbReference>
<dbReference type="SUPFAM" id="SSF51215">
    <property type="entry name" value="Regulatory protein AraC"/>
    <property type="match status" value="1"/>
</dbReference>
<accession>A0A420BHY2</accession>
<evidence type="ECO:0000259" key="4">
    <source>
        <dbReference type="PROSITE" id="PS01124"/>
    </source>
</evidence>
<sequence>MKNSKKIPSMKMDDFMNTFMNRWKAKGFFINSQDISTTFHFAPFRFDYYALGICTSGYAKIMINGEEFHYDKDSFALLLPNTVSEVLEVSPDYTAMSVYFEKEFLLTDTNTYQLDRYQLLNQQGIPCIKIADQETNLIIEYIERLRSKMEDLGHLFRDSIIRSQIISLINELEHIYLSNYIDHHRISPQLGKEKLLADFKGLLHKHVKKEHHTSFYADSLHVSTKYLNELLKETTGKTTKSLINEALLTEAKILLKTGRFNVSEVANILEYDNLEVFSRFFKKGTGISPLKFKNA</sequence>
<comment type="caution">
    <text evidence="5">The sequence shown here is derived from an EMBL/GenBank/DDBJ whole genome shotgun (WGS) entry which is preliminary data.</text>
</comment>
<evidence type="ECO:0000256" key="2">
    <source>
        <dbReference type="ARBA" id="ARBA00023125"/>
    </source>
</evidence>
<dbReference type="Proteomes" id="UP000286246">
    <property type="component" value="Unassembled WGS sequence"/>
</dbReference>
<dbReference type="InterPro" id="IPR009057">
    <property type="entry name" value="Homeodomain-like_sf"/>
</dbReference>
<evidence type="ECO:0000313" key="5">
    <source>
        <dbReference type="EMBL" id="RKE56322.1"/>
    </source>
</evidence>
<dbReference type="EMBL" id="RAPY01000001">
    <property type="protein sequence ID" value="RKE56322.1"/>
    <property type="molecule type" value="Genomic_DNA"/>
</dbReference>
<dbReference type="SMART" id="SM00342">
    <property type="entry name" value="HTH_ARAC"/>
    <property type="match status" value="1"/>
</dbReference>
<dbReference type="InterPro" id="IPR018060">
    <property type="entry name" value="HTH_AraC"/>
</dbReference>
<dbReference type="InterPro" id="IPR003313">
    <property type="entry name" value="AraC-bd"/>
</dbReference>
<keyword evidence="3" id="KW-0804">Transcription</keyword>
<proteinExistence type="predicted"/>
<protein>
    <submittedName>
        <fullName evidence="5">AraC-like DNA-binding protein</fullName>
    </submittedName>
</protein>